<accession>A0A8T7MA48</accession>
<reference evidence="4" key="2">
    <citation type="journal article" date="2024" name="Nature">
        <title>Anoxygenic phototroph of the Chloroflexota uses a type I reaction centre.</title>
        <authorList>
            <person name="Tsuji J.M."/>
            <person name="Shaw N.A."/>
            <person name="Nagashima S."/>
            <person name="Venkiteswaran J.J."/>
            <person name="Schiff S.L."/>
            <person name="Watanabe T."/>
            <person name="Fukui M."/>
            <person name="Hanada S."/>
            <person name="Tank M."/>
            <person name="Neufeld J.D."/>
        </authorList>
    </citation>
    <scope>NUCLEOTIDE SEQUENCE</scope>
    <source>
        <strain evidence="4">L227-S17</strain>
    </source>
</reference>
<protein>
    <submittedName>
        <fullName evidence="3">Arsenate reductase ArsC</fullName>
    </submittedName>
</protein>
<dbReference type="InterPro" id="IPR036196">
    <property type="entry name" value="Ptyr_pPase_sf"/>
</dbReference>
<reference evidence="3 5" key="1">
    <citation type="submission" date="2020-06" db="EMBL/GenBank/DDBJ databases">
        <title>Anoxygenic phototrophic Chloroflexota member uses a Type I reaction center.</title>
        <authorList>
            <person name="Tsuji J.M."/>
            <person name="Shaw N.A."/>
            <person name="Nagashima S."/>
            <person name="Venkiteswaran J."/>
            <person name="Schiff S.L."/>
            <person name="Hanada S."/>
            <person name="Tank M."/>
            <person name="Neufeld J.D."/>
        </authorList>
    </citation>
    <scope>NUCLEOTIDE SEQUENCE [LARGE SCALE GENOMIC DNA]</scope>
    <source>
        <strain evidence="3">L227-S17</strain>
    </source>
</reference>
<proteinExistence type="predicted"/>
<sequence length="145" mass="16585">MTNENKIRVLFLCTHNQARSQMAEGILRHLGKARYEVYSAGNELASDVHPLAIKTLANMGIDISNHYPKHLNQFLDQEFDYIITTCDRIKESCPAFPGDPERIHWSLSDPASVEGSEEEKQAVFNDLAVELGTRIRMLMQLHRFK</sequence>
<evidence type="ECO:0000313" key="5">
    <source>
        <dbReference type="Proteomes" id="UP000521676"/>
    </source>
</evidence>
<dbReference type="PANTHER" id="PTHR43428:SF1">
    <property type="entry name" value="ARSENATE REDUCTASE"/>
    <property type="match status" value="1"/>
</dbReference>
<gene>
    <name evidence="3" type="ORF">HXX08_23635</name>
    <name evidence="4" type="ORF">OZ401_004412</name>
</gene>
<dbReference type="CDD" id="cd16345">
    <property type="entry name" value="LMWP_ArsC"/>
    <property type="match status" value="1"/>
</dbReference>
<dbReference type="SUPFAM" id="SSF52788">
    <property type="entry name" value="Phosphotyrosine protein phosphatases I"/>
    <property type="match status" value="1"/>
</dbReference>
<dbReference type="RefSeq" id="WP_341470698.1">
    <property type="nucleotide sequence ID" value="NZ_CP128400.1"/>
</dbReference>
<dbReference type="PANTHER" id="PTHR43428">
    <property type="entry name" value="ARSENATE REDUCTASE"/>
    <property type="match status" value="1"/>
</dbReference>
<keyword evidence="1" id="KW-0059">Arsenical resistance</keyword>
<evidence type="ECO:0000259" key="2">
    <source>
        <dbReference type="SMART" id="SM00226"/>
    </source>
</evidence>
<dbReference type="Pfam" id="PF01451">
    <property type="entry name" value="LMWPc"/>
    <property type="match status" value="1"/>
</dbReference>
<dbReference type="Proteomes" id="UP000521676">
    <property type="component" value="Unassembled WGS sequence"/>
</dbReference>
<dbReference type="SMART" id="SM00226">
    <property type="entry name" value="LMWPc"/>
    <property type="match status" value="1"/>
</dbReference>
<dbReference type="EMBL" id="JACATZ010000003">
    <property type="protein sequence ID" value="NWJ48863.1"/>
    <property type="molecule type" value="Genomic_DNA"/>
</dbReference>
<dbReference type="GO" id="GO:0046685">
    <property type="term" value="P:response to arsenic-containing substance"/>
    <property type="evidence" value="ECO:0007669"/>
    <property type="project" value="UniProtKB-KW"/>
</dbReference>
<keyword evidence="6" id="KW-1185">Reference proteome</keyword>
<dbReference type="EMBL" id="CP128400">
    <property type="protein sequence ID" value="WJW68795.1"/>
    <property type="molecule type" value="Genomic_DNA"/>
</dbReference>
<evidence type="ECO:0000313" key="3">
    <source>
        <dbReference type="EMBL" id="NWJ48863.1"/>
    </source>
</evidence>
<dbReference type="AlphaFoldDB" id="A0A8T7MA48"/>
<dbReference type="Proteomes" id="UP001431572">
    <property type="component" value="Chromosome 2"/>
</dbReference>
<dbReference type="InterPro" id="IPR023485">
    <property type="entry name" value="Ptyr_pPase"/>
</dbReference>
<evidence type="ECO:0000313" key="6">
    <source>
        <dbReference type="Proteomes" id="UP001431572"/>
    </source>
</evidence>
<organism evidence="3 5">
    <name type="scientific">Candidatus Chlorohelix allophototropha</name>
    <dbReference type="NCBI Taxonomy" id="3003348"/>
    <lineage>
        <taxon>Bacteria</taxon>
        <taxon>Bacillati</taxon>
        <taxon>Chloroflexota</taxon>
        <taxon>Chloroflexia</taxon>
        <taxon>Candidatus Chloroheliales</taxon>
        <taxon>Candidatus Chloroheliaceae</taxon>
        <taxon>Candidatus Chlorohelix</taxon>
    </lineage>
</organism>
<dbReference type="Gene3D" id="3.40.50.2300">
    <property type="match status" value="1"/>
</dbReference>
<evidence type="ECO:0000256" key="1">
    <source>
        <dbReference type="ARBA" id="ARBA00022849"/>
    </source>
</evidence>
<name>A0A8T7MA48_9CHLR</name>
<evidence type="ECO:0000313" key="4">
    <source>
        <dbReference type="EMBL" id="WJW68795.1"/>
    </source>
</evidence>
<feature type="domain" description="Phosphotyrosine protein phosphatase I" evidence="2">
    <location>
        <begin position="7"/>
        <end position="141"/>
    </location>
</feature>